<evidence type="ECO:0000256" key="1">
    <source>
        <dbReference type="SAM" id="Phobius"/>
    </source>
</evidence>
<dbReference type="RefSeq" id="WP_155598971.1">
    <property type="nucleotide sequence ID" value="NZ_RCNR01000006.1"/>
</dbReference>
<keyword evidence="1" id="KW-0472">Membrane</keyword>
<reference evidence="2 3" key="1">
    <citation type="journal article" date="2019" name="Mar. Drugs">
        <title>Comparative Genomics and CAZyme Genome Repertoires of Marine Zobellia amurskyensis KMM 3526(T) and Zobellia laminariae KMM 3676(T).</title>
        <authorList>
            <person name="Chernysheva N."/>
            <person name="Bystritskaya E."/>
            <person name="Stenkova A."/>
            <person name="Golovkin I."/>
            <person name="Nedashkovskaya O."/>
            <person name="Isaeva M."/>
        </authorList>
    </citation>
    <scope>NUCLEOTIDE SEQUENCE [LARGE SCALE GENOMIC DNA]</scope>
    <source>
        <strain evidence="2 3">KMM 3526</strain>
    </source>
</reference>
<feature type="transmembrane region" description="Helical" evidence="1">
    <location>
        <begin position="347"/>
        <end position="367"/>
    </location>
</feature>
<accession>A0A7X2ZRH0</accession>
<feature type="transmembrane region" description="Helical" evidence="1">
    <location>
        <begin position="152"/>
        <end position="170"/>
    </location>
</feature>
<dbReference type="EMBL" id="RCNR01000006">
    <property type="protein sequence ID" value="MUH35034.1"/>
    <property type="molecule type" value="Genomic_DNA"/>
</dbReference>
<feature type="transmembrane region" description="Helical" evidence="1">
    <location>
        <begin position="109"/>
        <end position="131"/>
    </location>
</feature>
<feature type="transmembrane region" description="Helical" evidence="1">
    <location>
        <begin position="221"/>
        <end position="243"/>
    </location>
</feature>
<comment type="caution">
    <text evidence="2">The sequence shown here is derived from an EMBL/GenBank/DDBJ whole genome shotgun (WGS) entry which is preliminary data.</text>
</comment>
<name>A0A7X2ZRH0_9FLAO</name>
<organism evidence="2 3">
    <name type="scientific">Zobellia amurskyensis</name>
    <dbReference type="NCBI Taxonomy" id="248905"/>
    <lineage>
        <taxon>Bacteria</taxon>
        <taxon>Pseudomonadati</taxon>
        <taxon>Bacteroidota</taxon>
        <taxon>Flavobacteriia</taxon>
        <taxon>Flavobacteriales</taxon>
        <taxon>Flavobacteriaceae</taxon>
        <taxon>Zobellia</taxon>
    </lineage>
</organism>
<evidence type="ECO:0000313" key="2">
    <source>
        <dbReference type="EMBL" id="MUH35034.1"/>
    </source>
</evidence>
<feature type="transmembrane region" description="Helical" evidence="1">
    <location>
        <begin position="321"/>
        <end position="340"/>
    </location>
</feature>
<dbReference type="Proteomes" id="UP000540519">
    <property type="component" value="Unassembled WGS sequence"/>
</dbReference>
<feature type="transmembrane region" description="Helical" evidence="1">
    <location>
        <begin position="50"/>
        <end position="70"/>
    </location>
</feature>
<feature type="transmembrane region" description="Helical" evidence="1">
    <location>
        <begin position="289"/>
        <end position="309"/>
    </location>
</feature>
<keyword evidence="1" id="KW-0812">Transmembrane</keyword>
<keyword evidence="1" id="KW-1133">Transmembrane helix</keyword>
<feature type="transmembrane region" description="Helical" evidence="1">
    <location>
        <begin position="20"/>
        <end position="38"/>
    </location>
</feature>
<dbReference type="InterPro" id="IPR025291">
    <property type="entry name" value="DUF4153"/>
</dbReference>
<evidence type="ECO:0000313" key="3">
    <source>
        <dbReference type="Proteomes" id="UP000540519"/>
    </source>
</evidence>
<sequence>MAFLSLGDLTGKAQSAFKRFPLTILWALCGTLYTIWVVDAPKEANTDNQTNIILTFILGISWLIGSQFFLEQLKNFKKAIWLKLLLLLLLFLFYWHLPEVDTFDDDPIYLVRFFLFLIAGHLFVLFAPFLFKWNKNAYWNYLKAAGFAIVRSSFFSGVLYLGLVLALLAIDALFNMRIDGDIYFQLFLFCLGVVNTWIYLSDFPKNIHQQQEINFNKALEVFVKYILIPLVILYLLILYSYSIKILVEWELPKGWVSYLVTALAFLGFTVQVIINPIHKTVKSWTINRFYPWFYILILPLLVLLFVAIFRRVSDYGITENRYFVILLAFWILGISLFLLFSRKRSLLILPLSLFILAILSSFGFWSASSVSLKSQTHQFQLVYENVLQNNRLATSDQYDQLTSILKYLDDRKSVNKLNGITGIEIKDIFKDTISDDEVGVYEWFDSQKVLDSLDIALAPNEHGAEARYTKYYNYYADRQQAQNYTLQGYHDLAVFTINENTTTNASIGDYTIDYDHENNFLCLLAPKNSLTLHEIQLRPKLIDLSKTGTNLYNIDPEQMIMEVEHENISVKIIFDELSFHKMGDSLHLSSARIFLFLKQK</sequence>
<dbReference type="AlphaFoldDB" id="A0A7X2ZRH0"/>
<gene>
    <name evidence="2" type="ORF">D9O36_04210</name>
</gene>
<feature type="transmembrane region" description="Helical" evidence="1">
    <location>
        <begin position="182"/>
        <end position="200"/>
    </location>
</feature>
<keyword evidence="3" id="KW-1185">Reference proteome</keyword>
<protein>
    <submittedName>
        <fullName evidence="2">DUF4153 domain-containing protein</fullName>
    </submittedName>
</protein>
<proteinExistence type="predicted"/>
<dbReference type="OrthoDB" id="9809196at2"/>
<dbReference type="Pfam" id="PF13687">
    <property type="entry name" value="DUF4153"/>
    <property type="match status" value="1"/>
</dbReference>
<feature type="transmembrane region" description="Helical" evidence="1">
    <location>
        <begin position="79"/>
        <end position="97"/>
    </location>
</feature>
<feature type="transmembrane region" description="Helical" evidence="1">
    <location>
        <begin position="255"/>
        <end position="277"/>
    </location>
</feature>